<organism evidence="3 4">
    <name type="scientific">Monopterus albus</name>
    <name type="common">Swamp eel</name>
    <dbReference type="NCBI Taxonomy" id="43700"/>
    <lineage>
        <taxon>Eukaryota</taxon>
        <taxon>Metazoa</taxon>
        <taxon>Chordata</taxon>
        <taxon>Craniata</taxon>
        <taxon>Vertebrata</taxon>
        <taxon>Euteleostomi</taxon>
        <taxon>Actinopterygii</taxon>
        <taxon>Neopterygii</taxon>
        <taxon>Teleostei</taxon>
        <taxon>Neoteleostei</taxon>
        <taxon>Acanthomorphata</taxon>
        <taxon>Anabantaria</taxon>
        <taxon>Synbranchiformes</taxon>
        <taxon>Synbranchidae</taxon>
        <taxon>Monopterus</taxon>
    </lineage>
</organism>
<keyword evidence="2" id="KW-0833">Ubl conjugation pathway</keyword>
<accession>A0A3Q3INB0</accession>
<sequence length="47" mass="5735">MPFLGKDWRSPGWSWTKTEHGWKRIVLYGHELEDNNKEIDLQEEHKL</sequence>
<dbReference type="PANTHER" id="PTHR13123:SF8">
    <property type="entry name" value="F-BOX ONLY PROTEIN 25"/>
    <property type="match status" value="1"/>
</dbReference>
<evidence type="ECO:0000256" key="2">
    <source>
        <dbReference type="ARBA" id="ARBA00022786"/>
    </source>
</evidence>
<reference evidence="3" key="2">
    <citation type="submission" date="2025-09" db="UniProtKB">
        <authorList>
            <consortium name="Ensembl"/>
        </authorList>
    </citation>
    <scope>IDENTIFICATION</scope>
</reference>
<comment type="pathway">
    <text evidence="1">Protein modification; protein ubiquitination.</text>
</comment>
<evidence type="ECO:0000256" key="1">
    <source>
        <dbReference type="ARBA" id="ARBA00004906"/>
    </source>
</evidence>
<evidence type="ECO:0000313" key="3">
    <source>
        <dbReference type="Ensembl" id="ENSMALP00000005194.1"/>
    </source>
</evidence>
<evidence type="ECO:0000313" key="4">
    <source>
        <dbReference type="Proteomes" id="UP000261600"/>
    </source>
</evidence>
<dbReference type="PANTHER" id="PTHR13123">
    <property type="entry name" value="LD30288P"/>
    <property type="match status" value="1"/>
</dbReference>
<dbReference type="Proteomes" id="UP000261600">
    <property type="component" value="Unplaced"/>
</dbReference>
<keyword evidence="4" id="KW-1185">Reference proteome</keyword>
<dbReference type="AlphaFoldDB" id="A0A3Q3INB0"/>
<dbReference type="GO" id="GO:0005634">
    <property type="term" value="C:nucleus"/>
    <property type="evidence" value="ECO:0007669"/>
    <property type="project" value="TreeGrafter"/>
</dbReference>
<dbReference type="STRING" id="43700.ENSMALP00000005194"/>
<name>A0A3Q3INB0_MONAL</name>
<proteinExistence type="predicted"/>
<dbReference type="GO" id="GO:0005737">
    <property type="term" value="C:cytoplasm"/>
    <property type="evidence" value="ECO:0007669"/>
    <property type="project" value="TreeGrafter"/>
</dbReference>
<dbReference type="InterPro" id="IPR040394">
    <property type="entry name" value="FBX25/32"/>
</dbReference>
<protein>
    <submittedName>
        <fullName evidence="3">Uncharacterized protein</fullName>
    </submittedName>
</protein>
<reference evidence="3" key="1">
    <citation type="submission" date="2025-08" db="UniProtKB">
        <authorList>
            <consortium name="Ensembl"/>
        </authorList>
    </citation>
    <scope>IDENTIFICATION</scope>
</reference>
<dbReference type="UniPathway" id="UPA00143"/>
<dbReference type="GO" id="GO:0019005">
    <property type="term" value="C:SCF ubiquitin ligase complex"/>
    <property type="evidence" value="ECO:0007669"/>
    <property type="project" value="TreeGrafter"/>
</dbReference>
<dbReference type="GO" id="GO:0016567">
    <property type="term" value="P:protein ubiquitination"/>
    <property type="evidence" value="ECO:0007669"/>
    <property type="project" value="UniProtKB-UniPathway"/>
</dbReference>
<dbReference type="Ensembl" id="ENSMALT00000005313.1">
    <property type="protein sequence ID" value="ENSMALP00000005194.1"/>
    <property type="gene ID" value="ENSMALG00000003743.1"/>
</dbReference>